<proteinExistence type="predicted"/>
<feature type="compositionally biased region" description="Basic and acidic residues" evidence="1">
    <location>
        <begin position="116"/>
        <end position="125"/>
    </location>
</feature>
<dbReference type="AlphaFoldDB" id="A0A0V1HKK9"/>
<feature type="compositionally biased region" description="Basic residues" evidence="1">
    <location>
        <begin position="126"/>
        <end position="142"/>
    </location>
</feature>
<feature type="compositionally biased region" description="Basic and acidic residues" evidence="1">
    <location>
        <begin position="221"/>
        <end position="230"/>
    </location>
</feature>
<reference evidence="2 3" key="1">
    <citation type="submission" date="2015-01" db="EMBL/GenBank/DDBJ databases">
        <title>Evolution of Trichinella species and genotypes.</title>
        <authorList>
            <person name="Korhonen P.K."/>
            <person name="Edoardo P."/>
            <person name="Giuseppe L.R."/>
            <person name="Gasser R.B."/>
        </authorList>
    </citation>
    <scope>NUCLEOTIDE SEQUENCE [LARGE SCALE GENOMIC DNA]</scope>
    <source>
        <strain evidence="2">ISS1029</strain>
    </source>
</reference>
<dbReference type="OrthoDB" id="5920610at2759"/>
<feature type="region of interest" description="Disordered" evidence="1">
    <location>
        <begin position="1"/>
        <end position="262"/>
    </location>
</feature>
<keyword evidence="3" id="KW-1185">Reference proteome</keyword>
<evidence type="ECO:0000256" key="1">
    <source>
        <dbReference type="SAM" id="MobiDB-lite"/>
    </source>
</evidence>
<feature type="compositionally biased region" description="Basic residues" evidence="1">
    <location>
        <begin position="231"/>
        <end position="259"/>
    </location>
</feature>
<feature type="compositionally biased region" description="Basic residues" evidence="1">
    <location>
        <begin position="176"/>
        <end position="196"/>
    </location>
</feature>
<comment type="caution">
    <text evidence="2">The sequence shown here is derived from an EMBL/GenBank/DDBJ whole genome shotgun (WGS) entry which is preliminary data.</text>
</comment>
<feature type="compositionally biased region" description="Polar residues" evidence="1">
    <location>
        <begin position="197"/>
        <end position="206"/>
    </location>
</feature>
<dbReference type="STRING" id="268475.A0A0V1HKK9"/>
<dbReference type="EMBL" id="JYDP01000051">
    <property type="protein sequence ID" value="KRZ11224.1"/>
    <property type="molecule type" value="Genomic_DNA"/>
</dbReference>
<feature type="compositionally biased region" description="Basic and acidic residues" evidence="1">
    <location>
        <begin position="166"/>
        <end position="175"/>
    </location>
</feature>
<feature type="compositionally biased region" description="Polar residues" evidence="1">
    <location>
        <begin position="92"/>
        <end position="102"/>
    </location>
</feature>
<feature type="compositionally biased region" description="Low complexity" evidence="1">
    <location>
        <begin position="7"/>
        <end position="20"/>
    </location>
</feature>
<name>A0A0V1HKK9_9BILA</name>
<sequence>MAKGAHSFSRSRSSTPSNSGGRSGQSHLSKGGKSEKTGKRSTSPNGRSERGGRSGSWSNANQVGHSSSKRSYSRHRNDASRLARSRRRRSTGTKTSEYTFNSLDHHFRRYSTDGSDASHRSESRSRRSKRRRNWRRRRNRRRSATDGSPFRSLDHHSQLDSTDGSDVSHRSESRSRRSRRRMRRRNRRRSAKRRRSTTTQNGSPFRSQDHHSQLDFTDGSDASHRSESRSSRSKRRRRRRSAKRRRRRSRARSRSHLRHQGAAPCEMPELFSCSCHPGIYCEDCFRTLRRSFRHKFERSISKRATLMLPDDGKVYMLAPSGRNMYRKLYVQLKSPHHAGTLCTAAKYPSQRHNFSDRDEEINRKLLKKLYFKHHRTRKGKKKHKHGRGT</sequence>
<protein>
    <submittedName>
        <fullName evidence="2">Uncharacterized protein</fullName>
    </submittedName>
</protein>
<dbReference type="Proteomes" id="UP000055024">
    <property type="component" value="Unassembled WGS sequence"/>
</dbReference>
<accession>A0A0V1HKK9</accession>
<gene>
    <name evidence="2" type="ORF">T11_10610</name>
</gene>
<evidence type="ECO:0000313" key="2">
    <source>
        <dbReference type="EMBL" id="KRZ11224.1"/>
    </source>
</evidence>
<organism evidence="2 3">
    <name type="scientific">Trichinella zimbabwensis</name>
    <dbReference type="NCBI Taxonomy" id="268475"/>
    <lineage>
        <taxon>Eukaryota</taxon>
        <taxon>Metazoa</taxon>
        <taxon>Ecdysozoa</taxon>
        <taxon>Nematoda</taxon>
        <taxon>Enoplea</taxon>
        <taxon>Dorylaimia</taxon>
        <taxon>Trichinellida</taxon>
        <taxon>Trichinellidae</taxon>
        <taxon>Trichinella</taxon>
    </lineage>
</organism>
<evidence type="ECO:0000313" key="3">
    <source>
        <dbReference type="Proteomes" id="UP000055024"/>
    </source>
</evidence>